<feature type="transmembrane region" description="Helical" evidence="1">
    <location>
        <begin position="66"/>
        <end position="86"/>
    </location>
</feature>
<evidence type="ECO:0000256" key="2">
    <source>
        <dbReference type="SAM" id="SignalP"/>
    </source>
</evidence>
<reference evidence="5" key="1">
    <citation type="submission" date="2014-06" db="EMBL/GenBank/DDBJ databases">
        <authorList>
            <person name="Berkman P.J."/>
        </authorList>
    </citation>
    <scope>NUCLEOTIDE SEQUENCE [LARGE SCALE GENOMIC DNA]</scope>
</reference>
<keyword evidence="1" id="KW-0472">Membrane</keyword>
<dbReference type="Proteomes" id="UP000242770">
    <property type="component" value="Unassembled WGS sequence"/>
</dbReference>
<gene>
    <name evidence="4" type="primary">SSCI23050.1</name>
    <name evidence="3" type="ORF">SPSC_04157</name>
</gene>
<keyword evidence="1" id="KW-0812">Transmembrane</keyword>
<organism evidence="4 5">
    <name type="scientific">Sporisorium scitamineum</name>
    <dbReference type="NCBI Taxonomy" id="49012"/>
    <lineage>
        <taxon>Eukaryota</taxon>
        <taxon>Fungi</taxon>
        <taxon>Dikarya</taxon>
        <taxon>Basidiomycota</taxon>
        <taxon>Ustilaginomycotina</taxon>
        <taxon>Ustilaginomycetes</taxon>
        <taxon>Ustilaginales</taxon>
        <taxon>Ustilaginaceae</taxon>
        <taxon>Sporisorium</taxon>
    </lineage>
</organism>
<keyword evidence="2" id="KW-0732">Signal</keyword>
<dbReference type="STRING" id="49012.A0A0F7S728"/>
<evidence type="ECO:0000313" key="4">
    <source>
        <dbReference type="EMBL" id="CDW97064.1"/>
    </source>
</evidence>
<evidence type="ECO:0000256" key="1">
    <source>
        <dbReference type="SAM" id="Phobius"/>
    </source>
</evidence>
<proteinExistence type="predicted"/>
<dbReference type="EMBL" id="LK056677">
    <property type="protein sequence ID" value="CDR88330.1"/>
    <property type="molecule type" value="Genomic_DNA"/>
</dbReference>
<evidence type="ECO:0000313" key="5">
    <source>
        <dbReference type="Proteomes" id="UP000242770"/>
    </source>
</evidence>
<feature type="signal peptide" evidence="2">
    <location>
        <begin position="1"/>
        <end position="20"/>
    </location>
</feature>
<dbReference type="AlphaFoldDB" id="A0A0F7S728"/>
<feature type="chain" id="PRO_5015039109" evidence="2">
    <location>
        <begin position="21"/>
        <end position="150"/>
    </location>
</feature>
<evidence type="ECO:0000313" key="3">
    <source>
        <dbReference type="EMBL" id="CDR88330.1"/>
    </source>
</evidence>
<reference evidence="3" key="3">
    <citation type="submission" date="2014-06" db="EMBL/GenBank/DDBJ databases">
        <authorList>
            <person name="Ju J."/>
            <person name="Zhang J."/>
        </authorList>
    </citation>
    <scope>NUCLEOTIDE SEQUENCE</scope>
    <source>
        <strain evidence="3">SscI8</strain>
    </source>
</reference>
<keyword evidence="5" id="KW-1185">Reference proteome</keyword>
<keyword evidence="1" id="KW-1133">Transmembrane helix</keyword>
<dbReference type="EMBL" id="CCFA01001208">
    <property type="protein sequence ID" value="CDW97064.1"/>
    <property type="molecule type" value="Genomic_DNA"/>
</dbReference>
<dbReference type="OrthoDB" id="2552052at2759"/>
<protein>
    <submittedName>
        <fullName evidence="4">Uncharacterized protein</fullName>
    </submittedName>
</protein>
<sequence length="150" mass="16617">MRAFALFLLVTLALSTITQAYPMPEGHNGENNQHRERQRLVTRELPPIEKPISTYKAVTRAENKKVIALAAGVALSVLATLGMAGMRVTEHFACKAVETQETLMQSSWDEMHKDGFVAAGDGMRPATFDCKTQERGFKPLKSYAGAAEWY</sequence>
<accession>A0A0F7S728</accession>
<reference evidence="4" key="2">
    <citation type="submission" date="2014-06" db="EMBL/GenBank/DDBJ databases">
        <authorList>
            <person name="Berkman J.Paul."/>
        </authorList>
    </citation>
    <scope>NUCLEOTIDE SEQUENCE [LARGE SCALE GENOMIC DNA]</scope>
</reference>
<name>A0A0F7S728_9BASI</name>